<gene>
    <name evidence="1" type="ORF">CPter91_0783</name>
</gene>
<proteinExistence type="predicted"/>
<dbReference type="Proteomes" id="UP000074561">
    <property type="component" value="Chromosome"/>
</dbReference>
<evidence type="ECO:0000313" key="2">
    <source>
        <dbReference type="Proteomes" id="UP000074561"/>
    </source>
</evidence>
<dbReference type="KEGG" id="cpra:CPter91_0783"/>
<evidence type="ECO:0000313" key="1">
    <source>
        <dbReference type="EMBL" id="AMP03176.1"/>
    </source>
</evidence>
<dbReference type="EMBL" id="CP013234">
    <property type="protein sequence ID" value="AMP03176.1"/>
    <property type="molecule type" value="Genomic_DNA"/>
</dbReference>
<accession>A0A127PZJ7</accession>
<reference evidence="1 2" key="1">
    <citation type="submission" date="2015-11" db="EMBL/GenBank/DDBJ databases">
        <title>Exploring the genomic traits of fungus-feeding bacterial genus Collimonas.</title>
        <authorList>
            <person name="Song C."/>
            <person name="Schmidt R."/>
            <person name="de Jager V."/>
            <person name="Krzyzanowska D."/>
            <person name="Jongedijk E."/>
            <person name="Cankar K."/>
            <person name="Beekwilder J."/>
            <person name="van Veen A."/>
            <person name="de Boer W."/>
            <person name="van Veen J.A."/>
            <person name="Garbeva P."/>
        </authorList>
    </citation>
    <scope>NUCLEOTIDE SEQUENCE [LARGE SCALE GENOMIC DNA]</scope>
    <source>
        <strain evidence="1 2">Ter91</strain>
    </source>
</reference>
<sequence>MAKNHIFVGKFRGMFAIPRENNPCFRLWRICLNKLLNGTHGV</sequence>
<dbReference type="AlphaFoldDB" id="A0A127PZJ7"/>
<protein>
    <submittedName>
        <fullName evidence="1">Uncharacterized protein</fullName>
    </submittedName>
</protein>
<dbReference type="PATRIC" id="fig|279113.9.peg.786"/>
<organism evidence="1 2">
    <name type="scientific">Collimonas pratensis</name>
    <dbReference type="NCBI Taxonomy" id="279113"/>
    <lineage>
        <taxon>Bacteria</taxon>
        <taxon>Pseudomonadati</taxon>
        <taxon>Pseudomonadota</taxon>
        <taxon>Betaproteobacteria</taxon>
        <taxon>Burkholderiales</taxon>
        <taxon>Oxalobacteraceae</taxon>
        <taxon>Collimonas</taxon>
    </lineage>
</organism>
<name>A0A127PZJ7_9BURK</name>